<evidence type="ECO:0000259" key="11">
    <source>
        <dbReference type="Pfam" id="PF00266"/>
    </source>
</evidence>
<dbReference type="InterPro" id="IPR000192">
    <property type="entry name" value="Aminotrans_V_dom"/>
</dbReference>
<evidence type="ECO:0000256" key="10">
    <source>
        <dbReference type="ARBA" id="ARBA00050776"/>
    </source>
</evidence>
<gene>
    <name evidence="12" type="ORF">D3M59_00860</name>
</gene>
<dbReference type="RefSeq" id="WP_119532797.1">
    <property type="nucleotide sequence ID" value="NZ_QXTF01000001.1"/>
</dbReference>
<keyword evidence="7" id="KW-0663">Pyridoxal phosphate</keyword>
<keyword evidence="6" id="KW-0479">Metal-binding</keyword>
<accession>A0A418Q415</accession>
<proteinExistence type="inferred from homology"/>
<dbReference type="Pfam" id="PF00266">
    <property type="entry name" value="Aminotran_5"/>
    <property type="match status" value="1"/>
</dbReference>
<dbReference type="PANTHER" id="PTHR11601:SF34">
    <property type="entry name" value="CYSTEINE DESULFURASE"/>
    <property type="match status" value="1"/>
</dbReference>
<evidence type="ECO:0000256" key="1">
    <source>
        <dbReference type="ARBA" id="ARBA00001933"/>
    </source>
</evidence>
<comment type="function">
    <text evidence="2">Catalyzes the removal of elemental sulfur atoms from cysteine to produce alanine. Seems to participate in the biosynthesis of the nitrogenase metalloclusters by providing the inorganic sulfur required for the Fe-S core formation.</text>
</comment>
<dbReference type="EMBL" id="QXTF01000001">
    <property type="protein sequence ID" value="RIX32647.1"/>
    <property type="molecule type" value="Genomic_DNA"/>
</dbReference>
<protein>
    <recommendedName>
        <fullName evidence="4">Cysteine desulfurase</fullName>
    </recommendedName>
</protein>
<dbReference type="Proteomes" id="UP000285023">
    <property type="component" value="Unassembled WGS sequence"/>
</dbReference>
<dbReference type="GO" id="GO:0051536">
    <property type="term" value="F:iron-sulfur cluster binding"/>
    <property type="evidence" value="ECO:0007669"/>
    <property type="project" value="UniProtKB-KW"/>
</dbReference>
<keyword evidence="5" id="KW-0808">Transferase</keyword>
<evidence type="ECO:0000256" key="6">
    <source>
        <dbReference type="ARBA" id="ARBA00022723"/>
    </source>
</evidence>
<dbReference type="Gene3D" id="3.40.640.10">
    <property type="entry name" value="Type I PLP-dependent aspartate aminotransferase-like (Major domain)"/>
    <property type="match status" value="1"/>
</dbReference>
<dbReference type="SUPFAM" id="SSF53383">
    <property type="entry name" value="PLP-dependent transferases"/>
    <property type="match status" value="1"/>
</dbReference>
<dbReference type="InterPro" id="IPR015422">
    <property type="entry name" value="PyrdxlP-dep_Trfase_small"/>
</dbReference>
<evidence type="ECO:0000256" key="3">
    <source>
        <dbReference type="ARBA" id="ARBA00006490"/>
    </source>
</evidence>
<name>A0A418Q415_9SPHN</name>
<evidence type="ECO:0000256" key="8">
    <source>
        <dbReference type="ARBA" id="ARBA00023004"/>
    </source>
</evidence>
<dbReference type="OrthoDB" id="9804366at2"/>
<sequence length="370" mass="39287">MIYLDYQATTPVAPEVLAAMRPWIEEKFANPHSPSTWGREAAANIEIARDRIEAAVGLDGGRFAFTSGATEALNWALKGTMERSSRRKLVTIATEHAAILDSVDWLEEQGAEVVRLGVGPDGLVDLKSAELAIDDDTALVSAMLVNNEIGVIQPIADLAAIAHDRGALMLCDAVQGFGRMAIPPGPDLVAISGHKIHGPKAIGGLWMRRGAEPAVVMHGGGQELGLRSGTLSPALCVGLGEAARLAAERRDADTVHVRKLSQIARATLDEGWLINGSQEQRYAGNLNIRRPGLDAARLMADLRNVAFSLGSACASGSGRPSHVLRAIGLGDRDARSSIRLGFGRYTGEEELASACRRIDEAAREQLGLSA</sequence>
<dbReference type="InterPro" id="IPR015424">
    <property type="entry name" value="PyrdxlP-dep_Trfase"/>
</dbReference>
<evidence type="ECO:0000256" key="4">
    <source>
        <dbReference type="ARBA" id="ARBA00013558"/>
    </source>
</evidence>
<evidence type="ECO:0000313" key="13">
    <source>
        <dbReference type="Proteomes" id="UP000285023"/>
    </source>
</evidence>
<comment type="cofactor">
    <cofactor evidence="1">
        <name>pyridoxal 5'-phosphate</name>
        <dbReference type="ChEBI" id="CHEBI:597326"/>
    </cofactor>
</comment>
<comment type="caution">
    <text evidence="12">The sequence shown here is derived from an EMBL/GenBank/DDBJ whole genome shotgun (WGS) entry which is preliminary data.</text>
</comment>
<comment type="similarity">
    <text evidence="3">Belongs to the class-V pyridoxal-phosphate-dependent aminotransferase family. NifS/IscS subfamily.</text>
</comment>
<dbReference type="Gene3D" id="1.10.260.50">
    <property type="match status" value="1"/>
</dbReference>
<dbReference type="InterPro" id="IPR015421">
    <property type="entry name" value="PyrdxlP-dep_Trfase_major"/>
</dbReference>
<dbReference type="GO" id="GO:0031071">
    <property type="term" value="F:cysteine desulfurase activity"/>
    <property type="evidence" value="ECO:0007669"/>
    <property type="project" value="UniProtKB-EC"/>
</dbReference>
<dbReference type="Gene3D" id="3.90.1150.10">
    <property type="entry name" value="Aspartate Aminotransferase, domain 1"/>
    <property type="match status" value="1"/>
</dbReference>
<dbReference type="AlphaFoldDB" id="A0A418Q415"/>
<evidence type="ECO:0000256" key="5">
    <source>
        <dbReference type="ARBA" id="ARBA00022679"/>
    </source>
</evidence>
<evidence type="ECO:0000313" key="12">
    <source>
        <dbReference type="EMBL" id="RIX32647.1"/>
    </source>
</evidence>
<keyword evidence="9" id="KW-0411">Iron-sulfur</keyword>
<dbReference type="PANTHER" id="PTHR11601">
    <property type="entry name" value="CYSTEINE DESULFURYLASE FAMILY MEMBER"/>
    <property type="match status" value="1"/>
</dbReference>
<reference evidence="12 13" key="1">
    <citation type="submission" date="2018-09" db="EMBL/GenBank/DDBJ databases">
        <title>Sphingomonas sp. DAC4.</title>
        <authorList>
            <person name="Seo T."/>
        </authorList>
    </citation>
    <scope>NUCLEOTIDE SEQUENCE [LARGE SCALE GENOMIC DNA]</scope>
    <source>
        <strain evidence="12 13">DAC4</strain>
    </source>
</reference>
<evidence type="ECO:0000256" key="9">
    <source>
        <dbReference type="ARBA" id="ARBA00023014"/>
    </source>
</evidence>
<evidence type="ECO:0000256" key="7">
    <source>
        <dbReference type="ARBA" id="ARBA00022898"/>
    </source>
</evidence>
<dbReference type="InterPro" id="IPR016454">
    <property type="entry name" value="Cysteine_dSase"/>
</dbReference>
<dbReference type="GO" id="GO:0046872">
    <property type="term" value="F:metal ion binding"/>
    <property type="evidence" value="ECO:0007669"/>
    <property type="project" value="UniProtKB-KW"/>
</dbReference>
<organism evidence="12 13">
    <name type="scientific">Sphingomonas edaphi</name>
    <dbReference type="NCBI Taxonomy" id="2315689"/>
    <lineage>
        <taxon>Bacteria</taxon>
        <taxon>Pseudomonadati</taxon>
        <taxon>Pseudomonadota</taxon>
        <taxon>Alphaproteobacteria</taxon>
        <taxon>Sphingomonadales</taxon>
        <taxon>Sphingomonadaceae</taxon>
        <taxon>Sphingomonas</taxon>
    </lineage>
</organism>
<comment type="catalytic activity">
    <reaction evidence="10">
        <text>(sulfur carrier)-H + L-cysteine = (sulfur carrier)-SH + L-alanine</text>
        <dbReference type="Rhea" id="RHEA:43892"/>
        <dbReference type="Rhea" id="RHEA-COMP:14737"/>
        <dbReference type="Rhea" id="RHEA-COMP:14739"/>
        <dbReference type="ChEBI" id="CHEBI:29917"/>
        <dbReference type="ChEBI" id="CHEBI:35235"/>
        <dbReference type="ChEBI" id="CHEBI:57972"/>
        <dbReference type="ChEBI" id="CHEBI:64428"/>
        <dbReference type="EC" id="2.8.1.7"/>
    </reaction>
</comment>
<evidence type="ECO:0000256" key="2">
    <source>
        <dbReference type="ARBA" id="ARBA00003120"/>
    </source>
</evidence>
<keyword evidence="8" id="KW-0408">Iron</keyword>
<keyword evidence="13" id="KW-1185">Reference proteome</keyword>
<feature type="domain" description="Aminotransferase class V" evidence="11">
    <location>
        <begin position="2"/>
        <end position="351"/>
    </location>
</feature>
<dbReference type="PIRSF" id="PIRSF005572">
    <property type="entry name" value="NifS"/>
    <property type="match status" value="1"/>
</dbReference>